<protein>
    <submittedName>
        <fullName evidence="1">Uncharacterized protein</fullName>
    </submittedName>
</protein>
<proteinExistence type="predicted"/>
<reference evidence="1 2" key="1">
    <citation type="journal article" date="2015" name="Proc. Natl. Acad. Sci. U.S.A.">
        <title>The resurrection genome of Boea hygrometrica: A blueprint for survival of dehydration.</title>
        <authorList>
            <person name="Xiao L."/>
            <person name="Yang G."/>
            <person name="Zhang L."/>
            <person name="Yang X."/>
            <person name="Zhao S."/>
            <person name="Ji Z."/>
            <person name="Zhou Q."/>
            <person name="Hu M."/>
            <person name="Wang Y."/>
            <person name="Chen M."/>
            <person name="Xu Y."/>
            <person name="Jin H."/>
            <person name="Xiao X."/>
            <person name="Hu G."/>
            <person name="Bao F."/>
            <person name="Hu Y."/>
            <person name="Wan P."/>
            <person name="Li L."/>
            <person name="Deng X."/>
            <person name="Kuang T."/>
            <person name="Xiang C."/>
            <person name="Zhu J.K."/>
            <person name="Oliver M.J."/>
            <person name="He Y."/>
        </authorList>
    </citation>
    <scope>NUCLEOTIDE SEQUENCE [LARGE SCALE GENOMIC DNA]</scope>
    <source>
        <strain evidence="2">cv. XS01</strain>
    </source>
</reference>
<dbReference type="EMBL" id="KQ996670">
    <property type="protein sequence ID" value="KZV44599.1"/>
    <property type="molecule type" value="Genomic_DNA"/>
</dbReference>
<dbReference type="AlphaFoldDB" id="A0A2Z7CIU6"/>
<organism evidence="1 2">
    <name type="scientific">Dorcoceras hygrometricum</name>
    <dbReference type="NCBI Taxonomy" id="472368"/>
    <lineage>
        <taxon>Eukaryota</taxon>
        <taxon>Viridiplantae</taxon>
        <taxon>Streptophyta</taxon>
        <taxon>Embryophyta</taxon>
        <taxon>Tracheophyta</taxon>
        <taxon>Spermatophyta</taxon>
        <taxon>Magnoliopsida</taxon>
        <taxon>eudicotyledons</taxon>
        <taxon>Gunneridae</taxon>
        <taxon>Pentapetalae</taxon>
        <taxon>asterids</taxon>
        <taxon>lamiids</taxon>
        <taxon>Lamiales</taxon>
        <taxon>Gesneriaceae</taxon>
        <taxon>Didymocarpoideae</taxon>
        <taxon>Trichosporeae</taxon>
        <taxon>Loxocarpinae</taxon>
        <taxon>Dorcoceras</taxon>
    </lineage>
</organism>
<accession>A0A2Z7CIU6</accession>
<name>A0A2Z7CIU6_9LAMI</name>
<keyword evidence="2" id="KW-1185">Reference proteome</keyword>
<evidence type="ECO:0000313" key="1">
    <source>
        <dbReference type="EMBL" id="KZV44599.1"/>
    </source>
</evidence>
<dbReference type="Proteomes" id="UP000250235">
    <property type="component" value="Unassembled WGS sequence"/>
</dbReference>
<evidence type="ECO:0000313" key="2">
    <source>
        <dbReference type="Proteomes" id="UP000250235"/>
    </source>
</evidence>
<gene>
    <name evidence="1" type="ORF">F511_30303</name>
</gene>
<sequence>MTLVAPQTHDIVVIMVGGVDTQLPYQARIAQHTTYFCFPMIAVLSVLHIGVRPLPYEAALVVLVNITGRPDGSAIPGGASASGVS</sequence>